<dbReference type="InterPro" id="IPR006483">
    <property type="entry name" value="CRISPR-assoc_Cas3_HD"/>
</dbReference>
<dbReference type="PANTHER" id="PTHR47963">
    <property type="entry name" value="DEAD-BOX ATP-DEPENDENT RNA HELICASE 47, MITOCHONDRIAL"/>
    <property type="match status" value="1"/>
</dbReference>
<dbReference type="Pfam" id="PF22590">
    <property type="entry name" value="Cas3-like_C_2"/>
    <property type="match status" value="1"/>
</dbReference>
<dbReference type="PANTHER" id="PTHR47963:SF9">
    <property type="entry name" value="CRISPR-ASSOCIATED ENDONUCLEASE_HELICASE CAS3"/>
    <property type="match status" value="1"/>
</dbReference>
<keyword evidence="3" id="KW-0540">Nuclease</keyword>
<gene>
    <name evidence="12" type="ORF">AB852_06260</name>
</gene>
<evidence type="ECO:0000313" key="12">
    <source>
        <dbReference type="EMBL" id="OKH96236.1"/>
    </source>
</evidence>
<dbReference type="Gene3D" id="1.10.3210.30">
    <property type="match status" value="1"/>
</dbReference>
<dbReference type="GO" id="GO:0051607">
    <property type="term" value="P:defense response to virus"/>
    <property type="evidence" value="ECO:0007669"/>
    <property type="project" value="UniProtKB-KW"/>
</dbReference>
<dbReference type="SUPFAM" id="SSF52540">
    <property type="entry name" value="P-loop containing nucleoside triphosphate hydrolases"/>
    <property type="match status" value="1"/>
</dbReference>
<comment type="caution">
    <text evidence="12">The sequence shown here is derived from an EMBL/GenBank/DDBJ whole genome shotgun (WGS) entry which is preliminary data.</text>
</comment>
<dbReference type="GO" id="GO:0016787">
    <property type="term" value="F:hydrolase activity"/>
    <property type="evidence" value="ECO:0007669"/>
    <property type="project" value="UniProtKB-KW"/>
</dbReference>
<dbReference type="GO" id="GO:0003724">
    <property type="term" value="F:RNA helicase activity"/>
    <property type="evidence" value="ECO:0007669"/>
    <property type="project" value="TreeGrafter"/>
</dbReference>
<dbReference type="CDD" id="cd09641">
    <property type="entry name" value="Cas3''_I"/>
    <property type="match status" value="1"/>
</dbReference>
<dbReference type="Gene3D" id="3.40.50.300">
    <property type="entry name" value="P-loop containing nucleotide triphosphate hydrolases"/>
    <property type="match status" value="1"/>
</dbReference>
<evidence type="ECO:0000313" key="13">
    <source>
        <dbReference type="Proteomes" id="UP000186455"/>
    </source>
</evidence>
<evidence type="ECO:0000259" key="11">
    <source>
        <dbReference type="PROSITE" id="PS51643"/>
    </source>
</evidence>
<comment type="similarity">
    <text evidence="1">In the N-terminal section; belongs to the CRISPR-associated nuclease Cas3-HD family.</text>
</comment>
<dbReference type="GO" id="GO:0004518">
    <property type="term" value="F:nuclease activity"/>
    <property type="evidence" value="ECO:0007669"/>
    <property type="project" value="UniProtKB-KW"/>
</dbReference>
<evidence type="ECO:0000256" key="3">
    <source>
        <dbReference type="ARBA" id="ARBA00022722"/>
    </source>
</evidence>
<evidence type="ECO:0000256" key="1">
    <source>
        <dbReference type="ARBA" id="ARBA00006847"/>
    </source>
</evidence>
<keyword evidence="6" id="KW-0378">Hydrolase</keyword>
<keyword evidence="9" id="KW-0051">Antiviral defense</keyword>
<keyword evidence="4" id="KW-0479">Metal-binding</keyword>
<name>A0A1Q4VEH2_9ACTN</name>
<evidence type="ECO:0000256" key="5">
    <source>
        <dbReference type="ARBA" id="ARBA00022741"/>
    </source>
</evidence>
<dbReference type="InterPro" id="IPR014001">
    <property type="entry name" value="Helicase_ATP-bd"/>
</dbReference>
<reference evidence="12 13" key="1">
    <citation type="submission" date="2015-06" db="EMBL/GenBank/DDBJ databases">
        <title>Cloning and characterization of the uncialamcin biosynthetic gene cluster.</title>
        <authorList>
            <person name="Yan X."/>
            <person name="Huang T."/>
            <person name="Ge H."/>
            <person name="Shen B."/>
        </authorList>
    </citation>
    <scope>NUCLEOTIDE SEQUENCE [LARGE SCALE GENOMIC DNA]</scope>
    <source>
        <strain evidence="12 13">DCA2648</strain>
    </source>
</reference>
<organism evidence="12 13">
    <name type="scientific">Streptomyces uncialis</name>
    <dbReference type="NCBI Taxonomy" id="1048205"/>
    <lineage>
        <taxon>Bacteria</taxon>
        <taxon>Bacillati</taxon>
        <taxon>Actinomycetota</taxon>
        <taxon>Actinomycetes</taxon>
        <taxon>Kitasatosporales</taxon>
        <taxon>Streptomycetaceae</taxon>
        <taxon>Streptomyces</taxon>
    </lineage>
</organism>
<dbReference type="InterPro" id="IPR054712">
    <property type="entry name" value="Cas3-like_dom"/>
</dbReference>
<dbReference type="SMART" id="SM00487">
    <property type="entry name" value="DEXDc"/>
    <property type="match status" value="1"/>
</dbReference>
<dbReference type="STRING" id="1048205.AB852_06260"/>
<dbReference type="AlphaFoldDB" id="A0A1Q4VEH2"/>
<dbReference type="NCBIfam" id="TIGR01587">
    <property type="entry name" value="cas3_core"/>
    <property type="match status" value="1"/>
</dbReference>
<keyword evidence="5" id="KW-0547">Nucleotide-binding</keyword>
<dbReference type="Pfam" id="PF18019">
    <property type="entry name" value="Cas3_HD"/>
    <property type="match status" value="1"/>
</dbReference>
<accession>A0A1Q4VEH2</accession>
<feature type="domain" description="HD Cas3-type" evidence="11">
    <location>
        <begin position="1"/>
        <end position="209"/>
    </location>
</feature>
<feature type="region of interest" description="Disordered" evidence="10">
    <location>
        <begin position="834"/>
        <end position="853"/>
    </location>
</feature>
<dbReference type="EMBL" id="LFBV01000001">
    <property type="protein sequence ID" value="OKH96236.1"/>
    <property type="molecule type" value="Genomic_DNA"/>
</dbReference>
<dbReference type="InterPro" id="IPR050547">
    <property type="entry name" value="DEAD_box_RNA_helicases"/>
</dbReference>
<dbReference type="GO" id="GO:0046872">
    <property type="term" value="F:metal ion binding"/>
    <property type="evidence" value="ECO:0007669"/>
    <property type="project" value="UniProtKB-KW"/>
</dbReference>
<evidence type="ECO:0000256" key="6">
    <source>
        <dbReference type="ARBA" id="ARBA00022801"/>
    </source>
</evidence>
<keyword evidence="13" id="KW-1185">Reference proteome</keyword>
<dbReference type="InterPro" id="IPR006474">
    <property type="entry name" value="Helicase_Cas3_CRISPR-ass_core"/>
</dbReference>
<dbReference type="InterPro" id="IPR038257">
    <property type="entry name" value="CRISPR-assoc_Cas3_HD_sf"/>
</dbReference>
<dbReference type="GO" id="GO:0005524">
    <property type="term" value="F:ATP binding"/>
    <property type="evidence" value="ECO:0007669"/>
    <property type="project" value="UniProtKB-KW"/>
</dbReference>
<dbReference type="GO" id="GO:0003723">
    <property type="term" value="F:RNA binding"/>
    <property type="evidence" value="ECO:0007669"/>
    <property type="project" value="TreeGrafter"/>
</dbReference>
<evidence type="ECO:0000256" key="4">
    <source>
        <dbReference type="ARBA" id="ARBA00022723"/>
    </source>
</evidence>
<dbReference type="PROSITE" id="PS51643">
    <property type="entry name" value="HD_CAS3"/>
    <property type="match status" value="1"/>
</dbReference>
<comment type="similarity">
    <text evidence="2">In the central section; belongs to the CRISPR-associated helicase Cas3 family.</text>
</comment>
<sequence>MLDVGAITGELWDNYLARPVRDRLAEALGAGEEPVARRNAMFYAALHDLGKASACFLVRFGTSRWDRGQLRQEGRAWRATARRAGLPLPPESGMAPRAGHQHITAHHLPRLLGCRCGHCGGAGRPTFPGLHTMALLLGGHHGHIPHLDTVHRAARAARADDWEPYYRHMIDTLARLFGVDLEHLPQRTCLERPANLPLFAGLVVMADWIASDETLFHYRLPVQPVERWWNASRKEADAAVRKLRLHSWDPGPAQWAGLFPDTPRPRPFQATAMKAAPADGPALVIVEGATGSGKTSLALWYAHHLARVNGYHGLYVAMPTRSATDQAAAEYVSFLTHAFGTPTDANLAIVHGTAEASSAVHQLLDAGEGRRGGGHEHVADTLPFIEDTLSCAQDSETCGRPVLDPWYLRRCRGLLSPFGIGTVDQITLAAQASEHWFLRLFGLANKTVIIDEAHAYELFQERLLEAAISWLADAGASVVVLSATLPTVTRQALVDAWCRGHRTQPRALRTNGPVTLVDEDGRVTCVRPDEEPAAHHTCVELAPDPGPAELADLILREAAGGGIITVIRNRVDSAHDLWTEALALAGKHGWRREEIVLLHGQMLPRIRLVREVSLRETLGPGKDRSERNPARPKRLLVIATQLLEQSLDLDFDRLYTDLAPVDLLIQRRGRLHRHAPNQEGRPASMRDARMTVLHLPGPDGLPLVRVPVDGALGTPAAPGNKDAHVYAPYALAMSWYLLHGLVTAPSSCPLHADEPNPERRHGTACFDAMRDGASLIERAYNPAPFPVTPIGSLLRATHERWTDDLGDQDNTAYVRALHPYGLDGEPTGVEALKSGEAHGRGSDGTRELAARSRMGEPTTSVIVLFRRYADDGSPSHSYDIDGNIPADLDDHSAQGDQESIEAHRAQQRNLLLNTFGLPASWFRQIPPVSEWPPFSEGRALRNRHVIVFDDGGRCVGGPKQGPIAYNSARGLHVVRKT</sequence>
<evidence type="ECO:0000256" key="9">
    <source>
        <dbReference type="ARBA" id="ARBA00023118"/>
    </source>
</evidence>
<protein>
    <recommendedName>
        <fullName evidence="11">HD Cas3-type domain-containing protein</fullName>
    </recommendedName>
</protein>
<evidence type="ECO:0000256" key="8">
    <source>
        <dbReference type="ARBA" id="ARBA00022840"/>
    </source>
</evidence>
<dbReference type="Proteomes" id="UP000186455">
    <property type="component" value="Unassembled WGS sequence"/>
</dbReference>
<evidence type="ECO:0000256" key="2">
    <source>
        <dbReference type="ARBA" id="ARBA00009046"/>
    </source>
</evidence>
<keyword evidence="7" id="KW-0347">Helicase</keyword>
<dbReference type="InterPro" id="IPR027417">
    <property type="entry name" value="P-loop_NTPase"/>
</dbReference>
<keyword evidence="8" id="KW-0067">ATP-binding</keyword>
<evidence type="ECO:0000256" key="7">
    <source>
        <dbReference type="ARBA" id="ARBA00022806"/>
    </source>
</evidence>
<evidence type="ECO:0000256" key="10">
    <source>
        <dbReference type="SAM" id="MobiDB-lite"/>
    </source>
</evidence>
<proteinExistence type="inferred from homology"/>